<evidence type="ECO:0000259" key="7">
    <source>
        <dbReference type="Pfam" id="PF02562"/>
    </source>
</evidence>
<dbReference type="Gene3D" id="3.40.50.300">
    <property type="entry name" value="P-loop containing nucleotide triphosphate hydrolases"/>
    <property type="match status" value="1"/>
</dbReference>
<dbReference type="EMBL" id="PKKO01000002">
    <property type="protein sequence ID" value="PKY73010.1"/>
    <property type="molecule type" value="Genomic_DNA"/>
</dbReference>
<comment type="subcellular location">
    <subcellularLocation>
        <location evidence="1">Cytoplasm</location>
    </subcellularLocation>
</comment>
<dbReference type="SUPFAM" id="SSF52540">
    <property type="entry name" value="P-loop containing nucleoside triphosphate hydrolases"/>
    <property type="match status" value="1"/>
</dbReference>
<reference evidence="8 9" key="1">
    <citation type="submission" date="2017-12" db="EMBL/GenBank/DDBJ databases">
        <title>Phylogenetic diversity of female urinary microbiome.</title>
        <authorList>
            <person name="Thomas-White K."/>
            <person name="Wolfe A.J."/>
        </authorList>
    </citation>
    <scope>NUCLEOTIDE SEQUENCE [LARGE SCALE GENOMIC DNA]</scope>
    <source>
        <strain evidence="8 9">UMB0402</strain>
    </source>
</reference>
<evidence type="ECO:0000256" key="6">
    <source>
        <dbReference type="ARBA" id="ARBA00039970"/>
    </source>
</evidence>
<accession>A0A2I1IPG4</accession>
<dbReference type="PANTHER" id="PTHR30473">
    <property type="entry name" value="PROTEIN PHOH"/>
    <property type="match status" value="1"/>
</dbReference>
<keyword evidence="4" id="KW-0547">Nucleotide-binding</keyword>
<sequence length="329" mass="35203">MVLRRGGTLSTITIPEALAPVTLFGPGDASLRAIEDGMPQVDIRVADRAIHIEGPSEQVEAVSALFEELISLALAGSPLGPEEVAEAVSLLAATPANHAPVSNAVLSARGHAIRPRTKAQADYVRAMDQATVVFGVGPAGTGKTYLAMAKAVQQLLEGVVRRIIVTRPAVEAGESLGFLPGSLTEKVDPYLRPVYDALGDMLEPETLLELRESGTIEVAPLAYMRGRTLNDAFIILDEAQNTTKMQMKMFLTRLGFNSTMVITGDPTQVDLPRGNLSGLVDAVNVLDGIEGIEFCKFSSADVVRHAIVGAIIDAYDRRDGANERLKREY</sequence>
<evidence type="ECO:0000313" key="8">
    <source>
        <dbReference type="EMBL" id="PKY73010.1"/>
    </source>
</evidence>
<keyword evidence="9" id="KW-1185">Reference proteome</keyword>
<dbReference type="InterPro" id="IPR003714">
    <property type="entry name" value="PhoH"/>
</dbReference>
<comment type="caution">
    <text evidence="8">The sequence shown here is derived from an EMBL/GenBank/DDBJ whole genome shotgun (WGS) entry which is preliminary data.</text>
</comment>
<evidence type="ECO:0000256" key="3">
    <source>
        <dbReference type="ARBA" id="ARBA00022490"/>
    </source>
</evidence>
<dbReference type="Pfam" id="PF02562">
    <property type="entry name" value="PhoH"/>
    <property type="match status" value="1"/>
</dbReference>
<dbReference type="Proteomes" id="UP000235122">
    <property type="component" value="Unassembled WGS sequence"/>
</dbReference>
<dbReference type="GO" id="GO:0005829">
    <property type="term" value="C:cytosol"/>
    <property type="evidence" value="ECO:0007669"/>
    <property type="project" value="TreeGrafter"/>
</dbReference>
<keyword evidence="3" id="KW-0963">Cytoplasm</keyword>
<dbReference type="InterPro" id="IPR051451">
    <property type="entry name" value="PhoH2-like"/>
</dbReference>
<evidence type="ECO:0000256" key="2">
    <source>
        <dbReference type="ARBA" id="ARBA00010393"/>
    </source>
</evidence>
<evidence type="ECO:0000256" key="4">
    <source>
        <dbReference type="ARBA" id="ARBA00022741"/>
    </source>
</evidence>
<evidence type="ECO:0000313" key="9">
    <source>
        <dbReference type="Proteomes" id="UP000235122"/>
    </source>
</evidence>
<dbReference type="FunFam" id="3.40.50.300:FF:000013">
    <property type="entry name" value="PhoH family ATPase"/>
    <property type="match status" value="1"/>
</dbReference>
<proteinExistence type="inferred from homology"/>
<name>A0A2I1IPG4_9ACTO</name>
<dbReference type="GO" id="GO:0005524">
    <property type="term" value="F:ATP binding"/>
    <property type="evidence" value="ECO:0007669"/>
    <property type="project" value="UniProtKB-KW"/>
</dbReference>
<evidence type="ECO:0000256" key="5">
    <source>
        <dbReference type="ARBA" id="ARBA00022840"/>
    </source>
</evidence>
<comment type="similarity">
    <text evidence="2">Belongs to the PhoH family.</text>
</comment>
<organism evidence="8 9">
    <name type="scientific">Winkia neuii</name>
    <dbReference type="NCBI Taxonomy" id="33007"/>
    <lineage>
        <taxon>Bacteria</taxon>
        <taxon>Bacillati</taxon>
        <taxon>Actinomycetota</taxon>
        <taxon>Actinomycetes</taxon>
        <taxon>Actinomycetales</taxon>
        <taxon>Actinomycetaceae</taxon>
        <taxon>Winkia</taxon>
    </lineage>
</organism>
<keyword evidence="5" id="KW-0067">ATP-binding</keyword>
<evidence type="ECO:0000256" key="1">
    <source>
        <dbReference type="ARBA" id="ARBA00004496"/>
    </source>
</evidence>
<dbReference type="STRING" id="33007.HMPREF3198_01290"/>
<protein>
    <recommendedName>
        <fullName evidence="6">PhoH-like protein</fullName>
    </recommendedName>
</protein>
<dbReference type="AlphaFoldDB" id="A0A2I1IPG4"/>
<feature type="domain" description="PhoH-like protein" evidence="7">
    <location>
        <begin position="113"/>
        <end position="316"/>
    </location>
</feature>
<dbReference type="InterPro" id="IPR027417">
    <property type="entry name" value="P-loop_NTPase"/>
</dbReference>
<gene>
    <name evidence="8" type="ORF">CYJ19_04650</name>
</gene>
<dbReference type="PANTHER" id="PTHR30473:SF1">
    <property type="entry name" value="PHOH-LIKE PROTEIN"/>
    <property type="match status" value="1"/>
</dbReference>